<comment type="caution">
    <text evidence="2">The sequence shown here is derived from an EMBL/GenBank/DDBJ whole genome shotgun (WGS) entry which is preliminary data.</text>
</comment>
<proteinExistence type="predicted"/>
<feature type="signal peptide" evidence="1">
    <location>
        <begin position="1"/>
        <end position="27"/>
    </location>
</feature>
<keyword evidence="3" id="KW-1185">Reference proteome</keyword>
<dbReference type="EMBL" id="BAAAZH010000012">
    <property type="protein sequence ID" value="GAA4116424.1"/>
    <property type="molecule type" value="Genomic_DNA"/>
</dbReference>
<feature type="chain" id="PRO_5045791567" evidence="1">
    <location>
        <begin position="28"/>
        <end position="144"/>
    </location>
</feature>
<evidence type="ECO:0000313" key="3">
    <source>
        <dbReference type="Proteomes" id="UP001501495"/>
    </source>
</evidence>
<dbReference type="RefSeq" id="WP_344732794.1">
    <property type="nucleotide sequence ID" value="NZ_BAAAZH010000012.1"/>
</dbReference>
<evidence type="ECO:0000256" key="1">
    <source>
        <dbReference type="SAM" id="SignalP"/>
    </source>
</evidence>
<accession>A0ABP7XH61</accession>
<gene>
    <name evidence="2" type="ORF">GCM10022215_16070</name>
</gene>
<reference evidence="3" key="1">
    <citation type="journal article" date="2019" name="Int. J. Syst. Evol. Microbiol.">
        <title>The Global Catalogue of Microorganisms (GCM) 10K type strain sequencing project: providing services to taxonomists for standard genome sequencing and annotation.</title>
        <authorList>
            <consortium name="The Broad Institute Genomics Platform"/>
            <consortium name="The Broad Institute Genome Sequencing Center for Infectious Disease"/>
            <person name="Wu L."/>
            <person name="Ma J."/>
        </authorList>
    </citation>
    <scope>NUCLEOTIDE SEQUENCE [LARGE SCALE GENOMIC DNA]</scope>
    <source>
        <strain evidence="3">JCM 16703</strain>
    </source>
</reference>
<evidence type="ECO:0000313" key="2">
    <source>
        <dbReference type="EMBL" id="GAA4116424.1"/>
    </source>
</evidence>
<protein>
    <submittedName>
        <fullName evidence="2">Uncharacterized protein</fullName>
    </submittedName>
</protein>
<name>A0ABP7XH61_9ACTN</name>
<dbReference type="Proteomes" id="UP001501495">
    <property type="component" value="Unassembled WGS sequence"/>
</dbReference>
<keyword evidence="1" id="KW-0732">Signal</keyword>
<organism evidence="2 3">
    <name type="scientific">Nocardioides fonticola</name>
    <dbReference type="NCBI Taxonomy" id="450363"/>
    <lineage>
        <taxon>Bacteria</taxon>
        <taxon>Bacillati</taxon>
        <taxon>Actinomycetota</taxon>
        <taxon>Actinomycetes</taxon>
        <taxon>Propionibacteriales</taxon>
        <taxon>Nocardioidaceae</taxon>
        <taxon>Nocardioides</taxon>
    </lineage>
</organism>
<sequence length="144" mass="15341">MSSLPRIIATAFLALMFGLVSTGGAQAATPKYGPWTDPVYGLQGRISPASAKQAKTYVQVRRISADTTENIGDRQVRVSYKIGSGKTRTSSIRTLAKGELTTFVTAKAACGARVTITISGRGRASSSQAWSDWQDLTSSFTRSC</sequence>